<name>A0A367G328_9FIRM</name>
<organism evidence="1 2">
    <name type="scientific">Blautia obeum</name>
    <dbReference type="NCBI Taxonomy" id="40520"/>
    <lineage>
        <taxon>Bacteria</taxon>
        <taxon>Bacillati</taxon>
        <taxon>Bacillota</taxon>
        <taxon>Clostridia</taxon>
        <taxon>Lachnospirales</taxon>
        <taxon>Lachnospiraceae</taxon>
        <taxon>Blautia</taxon>
    </lineage>
</organism>
<accession>A0A367G328</accession>
<dbReference type="AlphaFoldDB" id="A0A367G328"/>
<dbReference type="EMBL" id="PSQG01000006">
    <property type="protein sequence ID" value="RCH44898.1"/>
    <property type="molecule type" value="Genomic_DNA"/>
</dbReference>
<sequence>MWKIFFEYMDKSKITLTGKGSDISLRLAMKYDNLYNREAVRAEYQRYPKNKYAAIPLEAKIRQLKETEE</sequence>
<reference evidence="1 2" key="1">
    <citation type="submission" date="2018-02" db="EMBL/GenBank/DDBJ databases">
        <title>Complete genome sequencing of Faecalibacterium prausnitzii strains isolated from the human gut.</title>
        <authorList>
            <person name="Fitzgerald B.C."/>
            <person name="Shkoporov A.N."/>
            <person name="Ross P.R."/>
            <person name="Hill C."/>
        </authorList>
    </citation>
    <scope>NUCLEOTIDE SEQUENCE [LARGE SCALE GENOMIC DNA]</scope>
    <source>
        <strain evidence="1 2">APC942/31-1</strain>
    </source>
</reference>
<dbReference type="RefSeq" id="WP_015525417.1">
    <property type="nucleotide sequence ID" value="NZ_PSQG01000006.1"/>
</dbReference>
<proteinExistence type="predicted"/>
<evidence type="ECO:0000313" key="1">
    <source>
        <dbReference type="EMBL" id="RCH44898.1"/>
    </source>
</evidence>
<gene>
    <name evidence="1" type="ORF">C4886_05460</name>
</gene>
<comment type="caution">
    <text evidence="1">The sequence shown here is derived from an EMBL/GenBank/DDBJ whole genome shotgun (WGS) entry which is preliminary data.</text>
</comment>
<dbReference type="Proteomes" id="UP000253208">
    <property type="component" value="Unassembled WGS sequence"/>
</dbReference>
<protein>
    <submittedName>
        <fullName evidence="1">Uncharacterized protein</fullName>
    </submittedName>
</protein>
<evidence type="ECO:0000313" key="2">
    <source>
        <dbReference type="Proteomes" id="UP000253208"/>
    </source>
</evidence>